<dbReference type="Proteomes" id="UP000237000">
    <property type="component" value="Unassembled WGS sequence"/>
</dbReference>
<keyword evidence="1" id="KW-1133">Transmembrane helix</keyword>
<dbReference type="AlphaFoldDB" id="A0A2P5B5X0"/>
<evidence type="ECO:0000256" key="1">
    <source>
        <dbReference type="SAM" id="Phobius"/>
    </source>
</evidence>
<name>A0A2P5B5X0_TREOI</name>
<accession>A0A2P5B5X0</accession>
<reference evidence="3" key="1">
    <citation type="submission" date="2016-06" db="EMBL/GenBank/DDBJ databases">
        <title>Parallel loss of symbiosis genes in relatives of nitrogen-fixing non-legume Parasponia.</title>
        <authorList>
            <person name="Van Velzen R."/>
            <person name="Holmer R."/>
            <person name="Bu F."/>
            <person name="Rutten L."/>
            <person name="Van Zeijl A."/>
            <person name="Liu W."/>
            <person name="Santuari L."/>
            <person name="Cao Q."/>
            <person name="Sharma T."/>
            <person name="Shen D."/>
            <person name="Roswanjaya Y."/>
            <person name="Wardhani T."/>
            <person name="Kalhor M.S."/>
            <person name="Jansen J."/>
            <person name="Van den Hoogen J."/>
            <person name="Gungor B."/>
            <person name="Hartog M."/>
            <person name="Hontelez J."/>
            <person name="Verver J."/>
            <person name="Yang W.-C."/>
            <person name="Schijlen E."/>
            <person name="Repin R."/>
            <person name="Schilthuizen M."/>
            <person name="Schranz E."/>
            <person name="Heidstra R."/>
            <person name="Miyata K."/>
            <person name="Fedorova E."/>
            <person name="Kohlen W."/>
            <person name="Bisseling T."/>
            <person name="Smit S."/>
            <person name="Geurts R."/>
        </authorList>
    </citation>
    <scope>NUCLEOTIDE SEQUENCE [LARGE SCALE GENOMIC DNA]</scope>
    <source>
        <strain evidence="3">cv. RG33-2</strain>
    </source>
</reference>
<feature type="non-terminal residue" evidence="2">
    <location>
        <position position="134"/>
    </location>
</feature>
<proteinExistence type="predicted"/>
<feature type="transmembrane region" description="Helical" evidence="1">
    <location>
        <begin position="29"/>
        <end position="47"/>
    </location>
</feature>
<evidence type="ECO:0000313" key="2">
    <source>
        <dbReference type="EMBL" id="PON44182.1"/>
    </source>
</evidence>
<sequence>MAASNKQQQQQNKVETNEHTCSYLSPVDLFFFLLFSIFIFFFQCYFFPLSQHLSFLQHIDSSDEKLHLDDVKTNNYTHVLAAVKKILQLFHSFGSSTPHASISPTRSKLLLDILKTNISNRESLSPIQTCLHTK</sequence>
<keyword evidence="1" id="KW-0472">Membrane</keyword>
<dbReference type="InParanoid" id="A0A2P5B5X0"/>
<dbReference type="OrthoDB" id="10462511at2759"/>
<protein>
    <submittedName>
        <fullName evidence="2">Uncharacterized protein</fullName>
    </submittedName>
</protein>
<gene>
    <name evidence="2" type="ORF">TorRG33x02_331540</name>
</gene>
<comment type="caution">
    <text evidence="2">The sequence shown here is derived from an EMBL/GenBank/DDBJ whole genome shotgun (WGS) entry which is preliminary data.</text>
</comment>
<keyword evidence="3" id="KW-1185">Reference proteome</keyword>
<evidence type="ECO:0000313" key="3">
    <source>
        <dbReference type="Proteomes" id="UP000237000"/>
    </source>
</evidence>
<organism evidence="2 3">
    <name type="scientific">Trema orientale</name>
    <name type="common">Charcoal tree</name>
    <name type="synonym">Celtis orientalis</name>
    <dbReference type="NCBI Taxonomy" id="63057"/>
    <lineage>
        <taxon>Eukaryota</taxon>
        <taxon>Viridiplantae</taxon>
        <taxon>Streptophyta</taxon>
        <taxon>Embryophyta</taxon>
        <taxon>Tracheophyta</taxon>
        <taxon>Spermatophyta</taxon>
        <taxon>Magnoliopsida</taxon>
        <taxon>eudicotyledons</taxon>
        <taxon>Gunneridae</taxon>
        <taxon>Pentapetalae</taxon>
        <taxon>rosids</taxon>
        <taxon>fabids</taxon>
        <taxon>Rosales</taxon>
        <taxon>Cannabaceae</taxon>
        <taxon>Trema</taxon>
    </lineage>
</organism>
<keyword evidence="1" id="KW-0812">Transmembrane</keyword>
<dbReference type="EMBL" id="JXTC01000599">
    <property type="protein sequence ID" value="PON44182.1"/>
    <property type="molecule type" value="Genomic_DNA"/>
</dbReference>